<reference evidence="3 4" key="1">
    <citation type="journal article" date="2021" name="Nat. Plants">
        <title>The Taxus genome provides insights into paclitaxel biosynthesis.</title>
        <authorList>
            <person name="Xiong X."/>
            <person name="Gou J."/>
            <person name="Liao Q."/>
            <person name="Li Y."/>
            <person name="Zhou Q."/>
            <person name="Bi G."/>
            <person name="Li C."/>
            <person name="Du R."/>
            <person name="Wang X."/>
            <person name="Sun T."/>
            <person name="Guo L."/>
            <person name="Liang H."/>
            <person name="Lu P."/>
            <person name="Wu Y."/>
            <person name="Zhang Z."/>
            <person name="Ro D.K."/>
            <person name="Shang Y."/>
            <person name="Huang S."/>
            <person name="Yan J."/>
        </authorList>
    </citation>
    <scope>NUCLEOTIDE SEQUENCE [LARGE SCALE GENOMIC DNA]</scope>
    <source>
        <strain evidence="3">Ta-2019</strain>
    </source>
</reference>
<dbReference type="PROSITE" id="PS50985">
    <property type="entry name" value="GRAS"/>
    <property type="match status" value="1"/>
</dbReference>
<organism evidence="3 4">
    <name type="scientific">Taxus chinensis</name>
    <name type="common">Chinese yew</name>
    <name type="synonym">Taxus wallichiana var. chinensis</name>
    <dbReference type="NCBI Taxonomy" id="29808"/>
    <lineage>
        <taxon>Eukaryota</taxon>
        <taxon>Viridiplantae</taxon>
        <taxon>Streptophyta</taxon>
        <taxon>Embryophyta</taxon>
        <taxon>Tracheophyta</taxon>
        <taxon>Spermatophyta</taxon>
        <taxon>Pinopsida</taxon>
        <taxon>Pinidae</taxon>
        <taxon>Conifers II</taxon>
        <taxon>Cupressales</taxon>
        <taxon>Taxaceae</taxon>
        <taxon>Taxus</taxon>
    </lineage>
</organism>
<feature type="non-terminal residue" evidence="3">
    <location>
        <position position="80"/>
    </location>
</feature>
<dbReference type="EMBL" id="JAHRHJ020000005">
    <property type="protein sequence ID" value="KAH9315772.1"/>
    <property type="molecule type" value="Genomic_DNA"/>
</dbReference>
<gene>
    <name evidence="3" type="ORF">KI387_024399</name>
</gene>
<evidence type="ECO:0000313" key="3">
    <source>
        <dbReference type="EMBL" id="KAH9315772.1"/>
    </source>
</evidence>
<name>A0AA38LCR5_TAXCH</name>
<sequence>MESLHYYAALFDSLDECLPLQSAERLTIERFHIGDQIKNSIRDDGDDDMMGRRLRETHDKWETWKARMERGGFTQIGLSS</sequence>
<dbReference type="Pfam" id="PF03514">
    <property type="entry name" value="GRAS"/>
    <property type="match status" value="1"/>
</dbReference>
<proteinExistence type="predicted"/>
<evidence type="ECO:0000256" key="1">
    <source>
        <dbReference type="ARBA" id="ARBA00023015"/>
    </source>
</evidence>
<evidence type="ECO:0000256" key="2">
    <source>
        <dbReference type="ARBA" id="ARBA00023163"/>
    </source>
</evidence>
<keyword evidence="4" id="KW-1185">Reference proteome</keyword>
<keyword evidence="1" id="KW-0805">Transcription regulation</keyword>
<accession>A0AA38LCR5</accession>
<dbReference type="PANTHER" id="PTHR31636">
    <property type="entry name" value="OSJNBA0084A10.13 PROTEIN-RELATED"/>
    <property type="match status" value="1"/>
</dbReference>
<comment type="caution">
    <text evidence="3">The sequence shown here is derived from an EMBL/GenBank/DDBJ whole genome shotgun (WGS) entry which is preliminary data.</text>
</comment>
<keyword evidence="2" id="KW-0804">Transcription</keyword>
<dbReference type="AlphaFoldDB" id="A0AA38LCR5"/>
<dbReference type="InterPro" id="IPR005202">
    <property type="entry name" value="TF_GRAS"/>
</dbReference>
<protein>
    <submittedName>
        <fullName evidence="3">Uncharacterized protein</fullName>
    </submittedName>
</protein>
<evidence type="ECO:0000313" key="4">
    <source>
        <dbReference type="Proteomes" id="UP000824469"/>
    </source>
</evidence>
<dbReference type="Proteomes" id="UP000824469">
    <property type="component" value="Unassembled WGS sequence"/>
</dbReference>